<dbReference type="Gene3D" id="3.90.550.10">
    <property type="entry name" value="Spore Coat Polysaccharide Biosynthesis Protein SpsA, Chain A"/>
    <property type="match status" value="1"/>
</dbReference>
<evidence type="ECO:0000313" key="4">
    <source>
        <dbReference type="EMBL" id="QCR15380.1"/>
    </source>
</evidence>
<dbReference type="SUPFAM" id="SSF53448">
    <property type="entry name" value="Nucleotide-diphospho-sugar transferases"/>
    <property type="match status" value="1"/>
</dbReference>
<dbReference type="EMBL" id="CP042908">
    <property type="protein sequence ID" value="QIB90964.1"/>
    <property type="molecule type" value="Genomic_DNA"/>
</dbReference>
<keyword evidence="1" id="KW-0328">Glycosyltransferase</keyword>
<sequence length="304" mass="35300">MPVYVLITPVKDEDKLLQDVAASVINQTVKPVLWLIIDDGSTDSSPKIIHSLVSRYFWIKTIRLPPHTRDIIFHVSYVYKTGFDFALSYCERNNIDYNFIASIDSDTILEEEYFEKVIREFEANKKLGIASGGLYHEIDGKLKLSGQAENFPSGTGRVWSKECFFDTDGFSLEPSADSISNVKAILRGWQIQRFNEIQMVEKRLTSSAEGLWKGYRYNGYMAYYLNKNPVLILLNVLNYTLKRPHYTGVAFLLGYIKPVIKKEERIKDIEIREYYWSYRLIEYKKLVHRRMKSLVSAAETAQLK</sequence>
<evidence type="ECO:0000313" key="6">
    <source>
        <dbReference type="Proteomes" id="UP000300067"/>
    </source>
</evidence>
<dbReference type="GO" id="GO:0016757">
    <property type="term" value="F:glycosyltransferase activity"/>
    <property type="evidence" value="ECO:0007669"/>
    <property type="project" value="UniProtKB-KW"/>
</dbReference>
<gene>
    <name evidence="4" type="ORF">DKM28_04290</name>
    <name evidence="5" type="ORF">FQU78_07775</name>
</gene>
<feature type="domain" description="Glycosyltransferase 2-like" evidence="3">
    <location>
        <begin position="6"/>
        <end position="170"/>
    </location>
</feature>
<keyword evidence="2 4" id="KW-0808">Transferase</keyword>
<dbReference type="Proteomes" id="UP000300067">
    <property type="component" value="Chromosome"/>
</dbReference>
<dbReference type="Proteomes" id="UP000467371">
    <property type="component" value="Chromosome"/>
</dbReference>
<dbReference type="Pfam" id="PF00535">
    <property type="entry name" value="Glycos_transf_2"/>
    <property type="match status" value="1"/>
</dbReference>
<protein>
    <submittedName>
        <fullName evidence="4">Glycosyl transferase family A</fullName>
    </submittedName>
    <submittedName>
        <fullName evidence="5">Glycosyltransferase family 2 protein</fullName>
    </submittedName>
</protein>
<accession>A0A4P8QZJ0</accession>
<name>A0A4P8QZJ0_METMZ</name>
<dbReference type="InterPro" id="IPR001173">
    <property type="entry name" value="Glyco_trans_2-like"/>
</dbReference>
<evidence type="ECO:0000313" key="5">
    <source>
        <dbReference type="EMBL" id="QIB90964.1"/>
    </source>
</evidence>
<dbReference type="EMBL" id="CP029709">
    <property type="protein sequence ID" value="QCR15380.1"/>
    <property type="molecule type" value="Genomic_DNA"/>
</dbReference>
<evidence type="ECO:0000256" key="2">
    <source>
        <dbReference type="ARBA" id="ARBA00022679"/>
    </source>
</evidence>
<evidence type="ECO:0000313" key="7">
    <source>
        <dbReference type="Proteomes" id="UP000467371"/>
    </source>
</evidence>
<organism evidence="4 6">
    <name type="scientific">Methanosarcina mazei</name>
    <name type="common">Methanosarcina frisia</name>
    <dbReference type="NCBI Taxonomy" id="2209"/>
    <lineage>
        <taxon>Archaea</taxon>
        <taxon>Methanobacteriati</taxon>
        <taxon>Methanobacteriota</taxon>
        <taxon>Stenosarchaea group</taxon>
        <taxon>Methanomicrobia</taxon>
        <taxon>Methanosarcinales</taxon>
        <taxon>Methanosarcinaceae</taxon>
        <taxon>Methanosarcina</taxon>
    </lineage>
</organism>
<evidence type="ECO:0000259" key="3">
    <source>
        <dbReference type="Pfam" id="PF00535"/>
    </source>
</evidence>
<dbReference type="AlphaFoldDB" id="A0A4P8QZJ0"/>
<dbReference type="CDD" id="cd00761">
    <property type="entry name" value="Glyco_tranf_GTA_type"/>
    <property type="match status" value="1"/>
</dbReference>
<proteinExistence type="predicted"/>
<reference evidence="5 7" key="2">
    <citation type="journal article" date="2020" name="Environ. Microbiol. Rep.">
        <title>Redox cycling of Fe(II) and Fe(III) in magnetite accelerates aceticlastic methanogenesis by Methanosarcina mazei.</title>
        <authorList>
            <person name="Wang H."/>
            <person name="Byrne J.M."/>
            <person name="Liu P."/>
            <person name="Liu J."/>
            <person name="Dong X."/>
            <person name="Lu Y."/>
        </authorList>
    </citation>
    <scope>NUCLEOTIDE SEQUENCE [LARGE SCALE GENOMIC DNA]</scope>
    <source>
        <strain evidence="5">Zm-15</strain>
        <strain evidence="7">zm-15</strain>
    </source>
</reference>
<dbReference type="InterPro" id="IPR029044">
    <property type="entry name" value="Nucleotide-diphossugar_trans"/>
</dbReference>
<dbReference type="PANTHER" id="PTHR43630:SF1">
    <property type="entry name" value="POLY-BETA-1,6-N-ACETYL-D-GLUCOSAMINE SYNTHASE"/>
    <property type="match status" value="1"/>
</dbReference>
<evidence type="ECO:0000256" key="1">
    <source>
        <dbReference type="ARBA" id="ARBA00022676"/>
    </source>
</evidence>
<dbReference type="PANTHER" id="PTHR43630">
    <property type="entry name" value="POLY-BETA-1,6-N-ACETYL-D-GLUCOSAMINE SYNTHASE"/>
    <property type="match status" value="1"/>
</dbReference>
<reference evidence="4 6" key="1">
    <citation type="submission" date="2018-05" db="EMBL/GenBank/DDBJ databases">
        <title>Methanosarcina gilichinskyana sp. nov., a novel methanogenic archaeon isolated from Holocene permafrost, North East Russia.</title>
        <authorList>
            <person name="Oshurkova V."/>
            <person name="Meer M."/>
            <person name="Bochkareva O."/>
            <person name="Shcherbakova V."/>
        </authorList>
    </citation>
    <scope>NUCLEOTIDE SEQUENCE [LARGE SCALE GENOMIC DNA]</scope>
    <source>
        <strain evidence="4 6">JL01</strain>
    </source>
</reference>